<organism evidence="1">
    <name type="scientific">Arundo donax</name>
    <name type="common">Giant reed</name>
    <name type="synonym">Donax arundinaceus</name>
    <dbReference type="NCBI Taxonomy" id="35708"/>
    <lineage>
        <taxon>Eukaryota</taxon>
        <taxon>Viridiplantae</taxon>
        <taxon>Streptophyta</taxon>
        <taxon>Embryophyta</taxon>
        <taxon>Tracheophyta</taxon>
        <taxon>Spermatophyta</taxon>
        <taxon>Magnoliopsida</taxon>
        <taxon>Liliopsida</taxon>
        <taxon>Poales</taxon>
        <taxon>Poaceae</taxon>
        <taxon>PACMAD clade</taxon>
        <taxon>Arundinoideae</taxon>
        <taxon>Arundineae</taxon>
        <taxon>Arundo</taxon>
    </lineage>
</organism>
<dbReference type="EMBL" id="GBRH01239906">
    <property type="protein sequence ID" value="JAD57989.1"/>
    <property type="molecule type" value="Transcribed_RNA"/>
</dbReference>
<sequence length="14" mass="1536">MPLRPAAPAATRRK</sequence>
<proteinExistence type="predicted"/>
<evidence type="ECO:0000313" key="1">
    <source>
        <dbReference type="EMBL" id="JAD57989.1"/>
    </source>
</evidence>
<reference evidence="1" key="2">
    <citation type="journal article" date="2015" name="Data Brief">
        <title>Shoot transcriptome of the giant reed, Arundo donax.</title>
        <authorList>
            <person name="Barrero R.A."/>
            <person name="Guerrero F.D."/>
            <person name="Moolhuijzen P."/>
            <person name="Goolsby J.A."/>
            <person name="Tidwell J."/>
            <person name="Bellgard S.E."/>
            <person name="Bellgard M.I."/>
        </authorList>
    </citation>
    <scope>NUCLEOTIDE SEQUENCE</scope>
    <source>
        <tissue evidence="1">Shoot tissue taken approximately 20 cm above the soil surface</tissue>
    </source>
</reference>
<reference evidence="1" key="1">
    <citation type="submission" date="2014-09" db="EMBL/GenBank/DDBJ databases">
        <authorList>
            <person name="Magalhaes I.L.F."/>
            <person name="Oliveira U."/>
            <person name="Santos F.R."/>
            <person name="Vidigal T.H.D.A."/>
            <person name="Brescovit A.D."/>
            <person name="Santos A.J."/>
        </authorList>
    </citation>
    <scope>NUCLEOTIDE SEQUENCE</scope>
    <source>
        <tissue evidence="1">Shoot tissue taken approximately 20 cm above the soil surface</tissue>
    </source>
</reference>
<accession>A0A0A9B1W4</accession>
<name>A0A0A9B1W4_ARUDO</name>
<protein>
    <submittedName>
        <fullName evidence="1">Uncharacterized protein</fullName>
    </submittedName>
</protein>